<feature type="compositionally biased region" description="Basic residues" evidence="1">
    <location>
        <begin position="15"/>
        <end position="24"/>
    </location>
</feature>
<keyword evidence="5" id="KW-1185">Reference proteome</keyword>
<dbReference type="EMBL" id="JAUHHV010000009">
    <property type="protein sequence ID" value="KAK1412416.1"/>
    <property type="molecule type" value="Genomic_DNA"/>
</dbReference>
<dbReference type="InterPro" id="IPR044789">
    <property type="entry name" value="Put_A1-4-GlycosylTfrase_plant"/>
</dbReference>
<evidence type="ECO:0000313" key="4">
    <source>
        <dbReference type="EMBL" id="KAK1412416.1"/>
    </source>
</evidence>
<evidence type="ECO:0000256" key="1">
    <source>
        <dbReference type="SAM" id="MobiDB-lite"/>
    </source>
</evidence>
<proteinExistence type="predicted"/>
<dbReference type="Proteomes" id="UP001229421">
    <property type="component" value="Unassembled WGS sequence"/>
</dbReference>
<dbReference type="Pfam" id="PF04488">
    <property type="entry name" value="Gly_transf_sug"/>
    <property type="match status" value="1"/>
</dbReference>
<keyword evidence="2" id="KW-0472">Membrane</keyword>
<dbReference type="InterPro" id="IPR029044">
    <property type="entry name" value="Nucleotide-diphossugar_trans"/>
</dbReference>
<keyword evidence="2" id="KW-0812">Transmembrane</keyword>
<comment type="caution">
    <text evidence="4">The sequence shown here is derived from an EMBL/GenBank/DDBJ whole genome shotgun (WGS) entry which is preliminary data.</text>
</comment>
<evidence type="ECO:0000256" key="2">
    <source>
        <dbReference type="SAM" id="Phobius"/>
    </source>
</evidence>
<dbReference type="Gene3D" id="3.90.550.20">
    <property type="match status" value="1"/>
</dbReference>
<keyword evidence="2" id="KW-1133">Transmembrane helix</keyword>
<dbReference type="AlphaFoldDB" id="A0AAD8JZQ1"/>
<dbReference type="Pfam" id="PF04572">
    <property type="entry name" value="Gb3_synth"/>
    <property type="match status" value="1"/>
</dbReference>
<dbReference type="SUPFAM" id="SSF53448">
    <property type="entry name" value="Nucleotide-diphospho-sugar transferases"/>
    <property type="match status" value="1"/>
</dbReference>
<feature type="transmembrane region" description="Helical" evidence="2">
    <location>
        <begin position="28"/>
        <end position="45"/>
    </location>
</feature>
<gene>
    <name evidence="4" type="ORF">QVD17_33655</name>
</gene>
<sequence length="448" mass="51927">MKTKLPSYNPPEQRRSHRNHHHHRHSKFHIFTTISLITIIFTYMFNKTTFISNISFNFNPNTTIPIPSNLFNSNQTFIINQLKSTSFSTIQNPVLIVKELIIQESRTDQSLQNPLIPLVNLTETIKISNLEIKNKLPEFDILMNSNQEFETRVKNFFKDCKVRFFMIWISSTFKVFGEREFIAVDALFNTNPDSCLMILSNTMDSDYGFQILKPVIDLGFRVLAIEPDFDILFNNTPAKAWFDHIKNGNHDPGEIPLAQNLSNLIRLVVLYKYGGVYIDSDFISLKDFSGLRNSIGAQSAARSGHWTRLNNAVLIFDKNHPLLYNFIEEFALTFDGNRWGYNGPYLVSRVVEREARKIELNYTVLPPSAFYLVDWTRIGGLFIRPLNRGHAKWVEAKVVQLKESSYGVHLWNKQSRRLRIEEESIMARLISEHCVVCKSFKKTDFLTG</sequence>
<name>A0AAD8JZQ1_TARER</name>
<feature type="region of interest" description="Disordered" evidence="1">
    <location>
        <begin position="1"/>
        <end position="24"/>
    </location>
</feature>
<dbReference type="PANTHER" id="PTHR46781:SF2">
    <property type="entry name" value="ALPHA 1,4-GLYCOSYLTRANSFERASE FAMILY PROTEIN"/>
    <property type="match status" value="1"/>
</dbReference>
<reference evidence="4" key="1">
    <citation type="journal article" date="2023" name="bioRxiv">
        <title>Improved chromosome-level genome assembly for marigold (Tagetes erecta).</title>
        <authorList>
            <person name="Jiang F."/>
            <person name="Yuan L."/>
            <person name="Wang S."/>
            <person name="Wang H."/>
            <person name="Xu D."/>
            <person name="Wang A."/>
            <person name="Fan W."/>
        </authorList>
    </citation>
    <scope>NUCLEOTIDE SEQUENCE</scope>
    <source>
        <strain evidence="4">WSJ</strain>
        <tissue evidence="4">Leaf</tissue>
    </source>
</reference>
<dbReference type="InterPro" id="IPR007652">
    <property type="entry name" value="A1-4-GlycosylTfrase_dom"/>
</dbReference>
<organism evidence="4 5">
    <name type="scientific">Tagetes erecta</name>
    <name type="common">African marigold</name>
    <dbReference type="NCBI Taxonomy" id="13708"/>
    <lineage>
        <taxon>Eukaryota</taxon>
        <taxon>Viridiplantae</taxon>
        <taxon>Streptophyta</taxon>
        <taxon>Embryophyta</taxon>
        <taxon>Tracheophyta</taxon>
        <taxon>Spermatophyta</taxon>
        <taxon>Magnoliopsida</taxon>
        <taxon>eudicotyledons</taxon>
        <taxon>Gunneridae</taxon>
        <taxon>Pentapetalae</taxon>
        <taxon>asterids</taxon>
        <taxon>campanulids</taxon>
        <taxon>Asterales</taxon>
        <taxon>Asteraceae</taxon>
        <taxon>Asteroideae</taxon>
        <taxon>Heliantheae alliance</taxon>
        <taxon>Tageteae</taxon>
        <taxon>Tagetes</taxon>
    </lineage>
</organism>
<accession>A0AAD8JZQ1</accession>
<protein>
    <recommendedName>
        <fullName evidence="3">Alpha 1,4-glycosyltransferase domain-containing protein</fullName>
    </recommendedName>
</protein>
<feature type="domain" description="Alpha 1,4-glycosyltransferase" evidence="3">
    <location>
        <begin position="316"/>
        <end position="438"/>
    </location>
</feature>
<dbReference type="InterPro" id="IPR007577">
    <property type="entry name" value="GlycoTrfase_DXD_sugar-bd_CS"/>
</dbReference>
<evidence type="ECO:0000313" key="5">
    <source>
        <dbReference type="Proteomes" id="UP001229421"/>
    </source>
</evidence>
<evidence type="ECO:0000259" key="3">
    <source>
        <dbReference type="Pfam" id="PF04572"/>
    </source>
</evidence>
<dbReference type="PANTHER" id="PTHR46781">
    <property type="entry name" value="ALPHA 1,4-GLYCOSYLTRANSFERASE FAMILY PROTEIN"/>
    <property type="match status" value="1"/>
</dbReference>